<proteinExistence type="predicted"/>
<dbReference type="Pfam" id="PF00501">
    <property type="entry name" value="AMP-binding"/>
    <property type="match status" value="1"/>
</dbReference>
<dbReference type="Proteomes" id="UP000663929">
    <property type="component" value="Chromosome"/>
</dbReference>
<evidence type="ECO:0000259" key="2">
    <source>
        <dbReference type="Pfam" id="PF13193"/>
    </source>
</evidence>
<dbReference type="PANTHER" id="PTHR45527:SF1">
    <property type="entry name" value="FATTY ACID SYNTHASE"/>
    <property type="match status" value="1"/>
</dbReference>
<protein>
    <submittedName>
        <fullName evidence="3">AMP-binding protein</fullName>
    </submittedName>
</protein>
<reference evidence="3" key="1">
    <citation type="submission" date="2021-03" db="EMBL/GenBank/DDBJ databases">
        <title>Acanthopleuribacteraceae sp. M133.</title>
        <authorList>
            <person name="Wang G."/>
        </authorList>
    </citation>
    <scope>NUCLEOTIDE SEQUENCE</scope>
    <source>
        <strain evidence="3">M133</strain>
    </source>
</reference>
<sequence length="501" mass="55377">MPILISRTTAHLRRMGLEKPHHPAIVDGTSIVDYRRLDQMAAAYAASLQKNGLQFGDRVCLFLDKSVALVAALYGTWLAGGVAVPLFPELRDAQVTHIGHDSGCQFFVTEPRRLARLKPESIHGHVLLVPEQLEAAPSHFDEPPQIEGGDPAIVLYTSGSTGKPKGICLSHDNLEAGTRIVARYLELSSEERILSVLPFNFDYGLNQLLTSVYRGATLVLERTGLPAEICRTLIAHRITGLAGVPPLWLQLVGRFSPFRTMDFPHLRYLTNTGGAFPVSVLDQIRQRLPHTRIFLMYGLTEAFRSSYLPPEELDLRPTSMGIAIPETRLEVLAPQGDACGPDEIGELVHSGPTVAMGYWNNPRATAATFRPDPFSDRAGTRMVHSGDRVRRDAAGYFTFVGRGDKMLKINGFRLNPEEVEEIAYASGLAHEAIAKPQTERDGSVRLVLHVVPRDPEAFQPRDLLAYCKGHMPRYMVPAKLQVHASFPRTATGKIAREQVHP</sequence>
<dbReference type="PROSITE" id="PS00455">
    <property type="entry name" value="AMP_BINDING"/>
    <property type="match status" value="1"/>
</dbReference>
<keyword evidence="4" id="KW-1185">Reference proteome</keyword>
<feature type="domain" description="AMP-binding enzyme C-terminal" evidence="2">
    <location>
        <begin position="418"/>
        <end position="493"/>
    </location>
</feature>
<accession>A0A8A4TE66</accession>
<gene>
    <name evidence="3" type="ORF">J3U87_22645</name>
</gene>
<dbReference type="KEGG" id="scor:J3U87_22645"/>
<evidence type="ECO:0000259" key="1">
    <source>
        <dbReference type="Pfam" id="PF00501"/>
    </source>
</evidence>
<feature type="domain" description="AMP-dependent synthetase/ligase" evidence="1">
    <location>
        <begin position="18"/>
        <end position="359"/>
    </location>
</feature>
<dbReference type="InterPro" id="IPR000873">
    <property type="entry name" value="AMP-dep_synth/lig_dom"/>
</dbReference>
<dbReference type="Gene3D" id="3.40.50.12780">
    <property type="entry name" value="N-terminal domain of ligase-like"/>
    <property type="match status" value="1"/>
</dbReference>
<dbReference type="GO" id="GO:0005737">
    <property type="term" value="C:cytoplasm"/>
    <property type="evidence" value="ECO:0007669"/>
    <property type="project" value="TreeGrafter"/>
</dbReference>
<dbReference type="GO" id="GO:0044550">
    <property type="term" value="P:secondary metabolite biosynthetic process"/>
    <property type="evidence" value="ECO:0007669"/>
    <property type="project" value="TreeGrafter"/>
</dbReference>
<dbReference type="AlphaFoldDB" id="A0A8A4TE66"/>
<dbReference type="Gene3D" id="3.30.300.30">
    <property type="match status" value="1"/>
</dbReference>
<dbReference type="InterPro" id="IPR020845">
    <property type="entry name" value="AMP-binding_CS"/>
</dbReference>
<dbReference type="InterPro" id="IPR025110">
    <property type="entry name" value="AMP-bd_C"/>
</dbReference>
<dbReference type="InterPro" id="IPR045851">
    <property type="entry name" value="AMP-bd_C_sf"/>
</dbReference>
<dbReference type="RefSeq" id="WP_237378043.1">
    <property type="nucleotide sequence ID" value="NZ_CP071793.1"/>
</dbReference>
<dbReference type="InterPro" id="IPR042099">
    <property type="entry name" value="ANL_N_sf"/>
</dbReference>
<evidence type="ECO:0000313" key="4">
    <source>
        <dbReference type="Proteomes" id="UP000663929"/>
    </source>
</evidence>
<dbReference type="Pfam" id="PF13193">
    <property type="entry name" value="AMP-binding_C"/>
    <property type="match status" value="1"/>
</dbReference>
<dbReference type="GO" id="GO:0043041">
    <property type="term" value="P:amino acid activation for nonribosomal peptide biosynthetic process"/>
    <property type="evidence" value="ECO:0007669"/>
    <property type="project" value="TreeGrafter"/>
</dbReference>
<evidence type="ECO:0000313" key="3">
    <source>
        <dbReference type="EMBL" id="QTD48389.1"/>
    </source>
</evidence>
<dbReference type="EMBL" id="CP071793">
    <property type="protein sequence ID" value="QTD48389.1"/>
    <property type="molecule type" value="Genomic_DNA"/>
</dbReference>
<name>A0A8A4TE66_SULCO</name>
<organism evidence="3 4">
    <name type="scientific">Sulfidibacter corallicola</name>
    <dbReference type="NCBI Taxonomy" id="2818388"/>
    <lineage>
        <taxon>Bacteria</taxon>
        <taxon>Pseudomonadati</taxon>
        <taxon>Acidobacteriota</taxon>
        <taxon>Holophagae</taxon>
        <taxon>Acanthopleuribacterales</taxon>
        <taxon>Acanthopleuribacteraceae</taxon>
        <taxon>Sulfidibacter</taxon>
    </lineage>
</organism>
<dbReference type="GO" id="GO:0031177">
    <property type="term" value="F:phosphopantetheine binding"/>
    <property type="evidence" value="ECO:0007669"/>
    <property type="project" value="TreeGrafter"/>
</dbReference>
<dbReference type="PANTHER" id="PTHR45527">
    <property type="entry name" value="NONRIBOSOMAL PEPTIDE SYNTHETASE"/>
    <property type="match status" value="1"/>
</dbReference>
<dbReference type="SUPFAM" id="SSF56801">
    <property type="entry name" value="Acetyl-CoA synthetase-like"/>
    <property type="match status" value="1"/>
</dbReference>